<dbReference type="InterPro" id="IPR057672">
    <property type="entry name" value="TPR_IPO4/5"/>
</dbReference>
<evidence type="ECO:0000256" key="5">
    <source>
        <dbReference type="ARBA" id="ARBA00022737"/>
    </source>
</evidence>
<evidence type="ECO:0000256" key="3">
    <source>
        <dbReference type="ARBA" id="ARBA00022448"/>
    </source>
</evidence>
<dbReference type="GeneID" id="100164249"/>
<dbReference type="Pfam" id="PF25780">
    <property type="entry name" value="TPR_IPO5"/>
    <property type="match status" value="1"/>
</dbReference>
<organism evidence="10 11">
    <name type="scientific">Acyrthosiphon pisum</name>
    <name type="common">Pea aphid</name>
    <dbReference type="NCBI Taxonomy" id="7029"/>
    <lineage>
        <taxon>Eukaryota</taxon>
        <taxon>Metazoa</taxon>
        <taxon>Ecdysozoa</taxon>
        <taxon>Arthropoda</taxon>
        <taxon>Hexapoda</taxon>
        <taxon>Insecta</taxon>
        <taxon>Pterygota</taxon>
        <taxon>Neoptera</taxon>
        <taxon>Paraneoptera</taxon>
        <taxon>Hemiptera</taxon>
        <taxon>Sternorrhyncha</taxon>
        <taxon>Aphidomorpha</taxon>
        <taxon>Aphidoidea</taxon>
        <taxon>Aphididae</taxon>
        <taxon>Macrosiphini</taxon>
        <taxon>Acyrthosiphon</taxon>
    </lineage>
</organism>
<dbReference type="InterPro" id="IPR011989">
    <property type="entry name" value="ARM-like"/>
</dbReference>
<keyword evidence="5" id="KW-0677">Repeat</keyword>
<evidence type="ECO:0000313" key="10">
    <source>
        <dbReference type="EnsemblMetazoa" id="XP_001944128.2"/>
    </source>
</evidence>
<dbReference type="GO" id="GO:0006606">
    <property type="term" value="P:protein import into nucleus"/>
    <property type="evidence" value="ECO:0007669"/>
    <property type="project" value="InterPro"/>
</dbReference>
<dbReference type="SMR" id="A0A8R2A197"/>
<comment type="subcellular location">
    <subcellularLocation>
        <location evidence="2">Cytoplasm</location>
    </subcellularLocation>
    <subcellularLocation>
        <location evidence="1">Nucleus</location>
    </subcellularLocation>
</comment>
<accession>A0A8R2A197</accession>
<dbReference type="SUPFAM" id="SSF48371">
    <property type="entry name" value="ARM repeat"/>
    <property type="match status" value="2"/>
</dbReference>
<dbReference type="KEGG" id="api:100164249"/>
<keyword evidence="7" id="KW-0539">Nucleus</keyword>
<evidence type="ECO:0000259" key="9">
    <source>
        <dbReference type="PROSITE" id="PS50166"/>
    </source>
</evidence>
<dbReference type="GO" id="GO:0005737">
    <property type="term" value="C:cytoplasm"/>
    <property type="evidence" value="ECO:0007669"/>
    <property type="project" value="UniProtKB-SubCell"/>
</dbReference>
<reference evidence="10" key="2">
    <citation type="submission" date="2022-06" db="UniProtKB">
        <authorList>
            <consortium name="EnsemblMetazoa"/>
        </authorList>
    </citation>
    <scope>IDENTIFICATION</scope>
</reference>
<dbReference type="AlphaFoldDB" id="A0A8R2A197"/>
<evidence type="ECO:0000256" key="6">
    <source>
        <dbReference type="ARBA" id="ARBA00022927"/>
    </source>
</evidence>
<protein>
    <recommendedName>
        <fullName evidence="9">Importin N-terminal domain-containing protein</fullName>
    </recommendedName>
</protein>
<keyword evidence="11" id="KW-1185">Reference proteome</keyword>
<reference evidence="11" key="1">
    <citation type="submission" date="2010-06" db="EMBL/GenBank/DDBJ databases">
        <authorList>
            <person name="Jiang H."/>
            <person name="Abraham K."/>
            <person name="Ali S."/>
            <person name="Alsbrooks S.L."/>
            <person name="Anim B.N."/>
            <person name="Anosike U.S."/>
            <person name="Attaway T."/>
            <person name="Bandaranaike D.P."/>
            <person name="Battles P.K."/>
            <person name="Bell S.N."/>
            <person name="Bell A.V."/>
            <person name="Beltran B."/>
            <person name="Bickham C."/>
            <person name="Bustamante Y."/>
            <person name="Caleb T."/>
            <person name="Canada A."/>
            <person name="Cardenas V."/>
            <person name="Carter K."/>
            <person name="Chacko J."/>
            <person name="Chandrabose M.N."/>
            <person name="Chavez D."/>
            <person name="Chavez A."/>
            <person name="Chen L."/>
            <person name="Chu H.-S."/>
            <person name="Claassen K.J."/>
            <person name="Cockrell R."/>
            <person name="Collins M."/>
            <person name="Cooper J.A."/>
            <person name="Cree A."/>
            <person name="Curry S.M."/>
            <person name="Da Y."/>
            <person name="Dao M.D."/>
            <person name="Das B."/>
            <person name="Davila M.-L."/>
            <person name="Davy-Carroll L."/>
            <person name="Denson S."/>
            <person name="Dinh H."/>
            <person name="Ebong V.E."/>
            <person name="Edwards J.R."/>
            <person name="Egan A."/>
            <person name="El-Daye J."/>
            <person name="Escobedo L."/>
            <person name="Fernandez S."/>
            <person name="Fernando P.R."/>
            <person name="Flagg N."/>
            <person name="Forbes L.D."/>
            <person name="Fowler R.G."/>
            <person name="Fu Q."/>
            <person name="Gabisi R.A."/>
            <person name="Ganer J."/>
            <person name="Garbino Pronczuk A."/>
            <person name="Garcia R.M."/>
            <person name="Garner T."/>
            <person name="Garrett T.E."/>
            <person name="Gonzalez D.A."/>
            <person name="Hamid H."/>
            <person name="Hawkins E.S."/>
            <person name="Hirani K."/>
            <person name="Hogues M.E."/>
            <person name="Hollins B."/>
            <person name="Hsiao C.-H."/>
            <person name="Jabil R."/>
            <person name="James M.L."/>
            <person name="Jhangiani S.N."/>
            <person name="Johnson B."/>
            <person name="Johnson Q."/>
            <person name="Joshi V."/>
            <person name="Kalu J.B."/>
            <person name="Kam C."/>
            <person name="Kashfia A."/>
            <person name="Keebler J."/>
            <person name="Kisamo H."/>
            <person name="Kovar C.L."/>
            <person name="Lago L.A."/>
            <person name="Lai C.-Y."/>
            <person name="Laidlaw J."/>
            <person name="Lara F."/>
            <person name="Le T.-K."/>
            <person name="Lee S.L."/>
            <person name="Legall F.H."/>
            <person name="Lemon S.J."/>
            <person name="Lewis L.R."/>
            <person name="Li B."/>
            <person name="Liu Y."/>
            <person name="Liu Y.-S."/>
            <person name="Lopez J."/>
            <person name="Lozado R.J."/>
            <person name="Lu J."/>
            <person name="Madu R.C."/>
            <person name="Maheshwari M."/>
            <person name="Maheshwari R."/>
            <person name="Malloy K."/>
            <person name="Martinez E."/>
            <person name="Mathew T."/>
            <person name="Mercado I.C."/>
            <person name="Mercado C."/>
            <person name="Meyer B."/>
            <person name="Montgomery K."/>
            <person name="Morgan M.B."/>
            <person name="Munidasa M."/>
            <person name="Nazareth L.V."/>
            <person name="Nelson J."/>
            <person name="Ng B.M."/>
            <person name="Nguyen N.B."/>
            <person name="Nguyen P.Q."/>
            <person name="Nguyen T."/>
            <person name="Obregon M."/>
            <person name="Okwuonu G.O."/>
            <person name="Onwere C.G."/>
            <person name="Orozco G."/>
            <person name="Parra A."/>
            <person name="Patel S."/>
            <person name="Patil S."/>
            <person name="Perez A."/>
            <person name="Perez Y."/>
            <person name="Pham C."/>
            <person name="Primus E.L."/>
            <person name="Pu L.-L."/>
            <person name="Puazo M."/>
            <person name="Qin X."/>
            <person name="Quiroz J.B."/>
            <person name="Reese J."/>
            <person name="Richards S."/>
            <person name="Rives C.M."/>
            <person name="Robberts R."/>
            <person name="Ruiz S.J."/>
            <person name="Ruiz M.J."/>
            <person name="Santibanez J."/>
            <person name="Schneider B.W."/>
            <person name="Sisson I."/>
            <person name="Smith M."/>
            <person name="Sodergren E."/>
            <person name="Song X.-Z."/>
            <person name="Song B.B."/>
            <person name="Summersgill H."/>
            <person name="Thelus R."/>
            <person name="Thornton R.D."/>
            <person name="Trejos Z.Y."/>
            <person name="Usmani K."/>
            <person name="Vattathil S."/>
            <person name="Villasana D."/>
            <person name="Walker D.L."/>
            <person name="Wang S."/>
            <person name="Wang K."/>
            <person name="White C.S."/>
            <person name="Williams A.C."/>
            <person name="Williamson J."/>
            <person name="Wilson K."/>
            <person name="Woghiren I.O."/>
            <person name="Woodworth J.R."/>
            <person name="Worley K.C."/>
            <person name="Wright R.A."/>
            <person name="Wu W."/>
            <person name="Young L."/>
            <person name="Zhang L."/>
            <person name="Zhang J."/>
            <person name="Zhu Y."/>
            <person name="Muzny D.M."/>
            <person name="Weinstock G."/>
            <person name="Gibbs R.A."/>
        </authorList>
    </citation>
    <scope>NUCLEOTIDE SEQUENCE [LARGE SCALE GENOMIC DNA]</scope>
    <source>
        <strain evidence="11">LSR1</strain>
    </source>
</reference>
<sequence length="1078" mass="121434">MFVEIAEMERILTRLLEPDNNVIMLATNELTLALKNPQTYVTLCTVIGSSKNDKLKEYAALVLRKKLSKRNAWMNLSQELREQIKQFLLKAIIDEPSIEVKKHILQLIAVLAKHELMRGNWNELFALIESFIKSNDINERQFGSFVIKNLSDYIPQMFESHITTFVEYFIQTLNSAEDCTSPIVYNTISSMNNILEISIQVPQVIQAYSQSVPRVLEVILALSTTNPEHACDCYELLGSMCEFSIQALIPHLKPIVQVSAQLAGNKNIDETLRCNGINLISTIIRSKKKVLVKLNLLNPVIELMFNILSEETDDDTWFLEEYDLSPMSAAGDCMAAIADELSASTFMPIMIKLIDAAYTTQDPNALKASYTTMAFVSDGCSEYLKKNYLKQFVTAIKMGLNSSNETVKSAAMYALGEVSQYVQPQVSTYAAEILPELMKMFKEKLIVEYTKPECSSEVRMIFYALDRFIDSMEGGIDEYLPEMTGIVMDIIRNEECCVELKDKAITIMCSIVKSGGDATAPYFIPVMEILDAYLKPGIDEKLETLQIMVIQLLSEFAVALDPKVFEPYLDISLKCGLALLQEAKEDQPEVRAVCYGLFSSIARVSINHLIPYIDLVMQHVLKSLDNSLIADNSFNLEKKNFNAYSSDDDDEDDKDESLITEDDGSNDGDSDDFVYVDAHVMEEKDNACQTIAQIAQSTGDQFLPYLNNSFDVVSKLLQEDDEDTIDSVLELYGQICIYFSKLPDNCGQESLEKALESYLKYGEKKIQEDGFPALDSIFLDVLADMLKEIKNKMIKYAEPIMVLAKSILELKIGDGNNPGELDELDSENDTLPIEYAGNVVSNLSYVLPPQVFTEYFISLVPLLKKLMSKDSSDLLRAAGLAITGESAKGLGENASGLCEVMFSLVLPLVEDEDDTVRNNAVFALGEIAFYGKESVYKFYPIILNTFSQVVTKEQRSKVLDNVYGALARMIITNIEGIPLDHVVPVMINYLPLHEDFVENLTVFKCLVYLYEVGNQYMVSMLEPVIKASLATLNDKRKYYEDDVKEEIIKLLRMYKRDFPEKCLSLTLPEDLSKLFNET</sequence>
<dbReference type="InterPro" id="IPR001494">
    <property type="entry name" value="Importin-beta_N"/>
</dbReference>
<feature type="region of interest" description="Disordered" evidence="8">
    <location>
        <begin position="645"/>
        <end position="670"/>
    </location>
</feature>
<dbReference type="Proteomes" id="UP000007819">
    <property type="component" value="Chromosome A1"/>
</dbReference>
<evidence type="ECO:0000256" key="2">
    <source>
        <dbReference type="ARBA" id="ARBA00004496"/>
    </source>
</evidence>
<evidence type="ECO:0000256" key="8">
    <source>
        <dbReference type="SAM" id="MobiDB-lite"/>
    </source>
</evidence>
<name>A0A8R2A197_ACYPI</name>
<keyword evidence="3" id="KW-0813">Transport</keyword>
<dbReference type="InterPro" id="IPR040122">
    <property type="entry name" value="Importin_beta"/>
</dbReference>
<dbReference type="PANTHER" id="PTHR10527">
    <property type="entry name" value="IMPORTIN BETA"/>
    <property type="match status" value="1"/>
</dbReference>
<evidence type="ECO:0000256" key="4">
    <source>
        <dbReference type="ARBA" id="ARBA00022490"/>
    </source>
</evidence>
<evidence type="ECO:0000256" key="1">
    <source>
        <dbReference type="ARBA" id="ARBA00004123"/>
    </source>
</evidence>
<keyword evidence="6" id="KW-0653">Protein transport</keyword>
<evidence type="ECO:0000313" key="11">
    <source>
        <dbReference type="Proteomes" id="UP000007819"/>
    </source>
</evidence>
<feature type="domain" description="Importin N-terminal" evidence="9">
    <location>
        <begin position="26"/>
        <end position="94"/>
    </location>
</feature>
<dbReference type="EnsemblMetazoa" id="XM_001944093.5">
    <property type="protein sequence ID" value="XP_001944128.2"/>
    <property type="gene ID" value="LOC100164249"/>
</dbReference>
<dbReference type="Gene3D" id="1.25.10.10">
    <property type="entry name" value="Leucine-rich Repeat Variant"/>
    <property type="match status" value="1"/>
</dbReference>
<dbReference type="SMART" id="SM00913">
    <property type="entry name" value="IBN_N"/>
    <property type="match status" value="1"/>
</dbReference>
<dbReference type="GO" id="GO:0031267">
    <property type="term" value="F:small GTPase binding"/>
    <property type="evidence" value="ECO:0007669"/>
    <property type="project" value="InterPro"/>
</dbReference>
<proteinExistence type="predicted"/>
<dbReference type="PROSITE" id="PS50166">
    <property type="entry name" value="IMPORTIN_B_NT"/>
    <property type="match status" value="1"/>
</dbReference>
<feature type="compositionally biased region" description="Acidic residues" evidence="8">
    <location>
        <begin position="646"/>
        <end position="670"/>
    </location>
</feature>
<dbReference type="OrthoDB" id="7862313at2759"/>
<dbReference type="InterPro" id="IPR016024">
    <property type="entry name" value="ARM-type_fold"/>
</dbReference>
<dbReference type="RefSeq" id="XP_001944128.2">
    <property type="nucleotide sequence ID" value="XM_001944093.4"/>
</dbReference>
<dbReference type="Pfam" id="PF03810">
    <property type="entry name" value="IBN_N"/>
    <property type="match status" value="1"/>
</dbReference>
<evidence type="ECO:0000256" key="7">
    <source>
        <dbReference type="ARBA" id="ARBA00023242"/>
    </source>
</evidence>
<keyword evidence="4" id="KW-0963">Cytoplasm</keyword>